<keyword evidence="2" id="KW-1185">Reference proteome</keyword>
<proteinExistence type="predicted"/>
<reference evidence="1 2" key="1">
    <citation type="submission" date="2021-06" db="EMBL/GenBank/DDBJ databases">
        <title>Genome sequence of Babesia caballi.</title>
        <authorList>
            <person name="Yamagishi J."/>
            <person name="Kidaka T."/>
            <person name="Ochi A."/>
        </authorList>
    </citation>
    <scope>NUCLEOTIDE SEQUENCE [LARGE SCALE GENOMIC DNA]</scope>
    <source>
        <strain evidence="1">USDA-D6B2</strain>
    </source>
</reference>
<evidence type="ECO:0000313" key="2">
    <source>
        <dbReference type="Proteomes" id="UP001497744"/>
    </source>
</evidence>
<comment type="caution">
    <text evidence="1">The sequence shown here is derived from an EMBL/GenBank/DDBJ whole genome shotgun (WGS) entry which is preliminary data.</text>
</comment>
<accession>A0AAV4M163</accession>
<name>A0AAV4M163_BABCB</name>
<dbReference type="RefSeq" id="XP_067717972.1">
    <property type="nucleotide sequence ID" value="XM_067861871.1"/>
</dbReference>
<dbReference type="AlphaFoldDB" id="A0AAV4M163"/>
<gene>
    <name evidence="1" type="ORF">BcabD6B2_53380</name>
</gene>
<evidence type="ECO:0000313" key="1">
    <source>
        <dbReference type="EMBL" id="GIX65903.1"/>
    </source>
</evidence>
<protein>
    <submittedName>
        <fullName evidence="1">DUF2974 domain-containing protein</fullName>
    </submittedName>
</protein>
<organism evidence="1 2">
    <name type="scientific">Babesia caballi</name>
    <dbReference type="NCBI Taxonomy" id="5871"/>
    <lineage>
        <taxon>Eukaryota</taxon>
        <taxon>Sar</taxon>
        <taxon>Alveolata</taxon>
        <taxon>Apicomplexa</taxon>
        <taxon>Aconoidasida</taxon>
        <taxon>Piroplasmida</taxon>
        <taxon>Babesiidae</taxon>
        <taxon>Babesia</taxon>
    </lineage>
</organism>
<dbReference type="GeneID" id="94197384"/>
<sequence length="124" mass="13808">MFSVEKGAELAAFRPALPPFPEATRPLASRNFTMADTVRSSCTAHPALQVRVWRSRGDGRVHRRALQQVYLQELHRLEGCLDALPHRSIAGDFAHAGGSLAVELIEEKDVELSRDLPKDAQAWH</sequence>
<dbReference type="EMBL" id="BPLF01000005">
    <property type="protein sequence ID" value="GIX65903.1"/>
    <property type="molecule type" value="Genomic_DNA"/>
</dbReference>
<dbReference type="Proteomes" id="UP001497744">
    <property type="component" value="Unassembled WGS sequence"/>
</dbReference>